<organism evidence="4 5">
    <name type="scientific">Halovivax cerinus</name>
    <dbReference type="NCBI Taxonomy" id="1487865"/>
    <lineage>
        <taxon>Archaea</taxon>
        <taxon>Methanobacteriati</taxon>
        <taxon>Methanobacteriota</taxon>
        <taxon>Stenosarchaea group</taxon>
        <taxon>Halobacteria</taxon>
        <taxon>Halobacteriales</taxon>
        <taxon>Natrialbaceae</taxon>
        <taxon>Halovivax</taxon>
    </lineage>
</organism>
<name>A0ABD5NSH1_9EURY</name>
<feature type="transmembrane region" description="Helical" evidence="2">
    <location>
        <begin position="307"/>
        <end position="327"/>
    </location>
</feature>
<dbReference type="InterPro" id="IPR001623">
    <property type="entry name" value="DnaJ_domain"/>
</dbReference>
<dbReference type="CDD" id="cd06257">
    <property type="entry name" value="DnaJ"/>
    <property type="match status" value="1"/>
</dbReference>
<dbReference type="EMBL" id="JBHSAQ010000014">
    <property type="protein sequence ID" value="MFC3959865.1"/>
    <property type="molecule type" value="Genomic_DNA"/>
</dbReference>
<evidence type="ECO:0000313" key="4">
    <source>
        <dbReference type="EMBL" id="MFC3959865.1"/>
    </source>
</evidence>
<dbReference type="SMART" id="SM00271">
    <property type="entry name" value="DnaJ"/>
    <property type="match status" value="1"/>
</dbReference>
<dbReference type="InterPro" id="IPR051100">
    <property type="entry name" value="DnaJ_subfamily_B/C"/>
</dbReference>
<evidence type="ECO:0000256" key="2">
    <source>
        <dbReference type="SAM" id="Phobius"/>
    </source>
</evidence>
<proteinExistence type="predicted"/>
<gene>
    <name evidence="4" type="ORF">ACFOUR_16000</name>
</gene>
<feature type="compositionally biased region" description="Basic and acidic residues" evidence="1">
    <location>
        <begin position="177"/>
        <end position="192"/>
    </location>
</feature>
<feature type="domain" description="J" evidence="3">
    <location>
        <begin position="4"/>
        <end position="68"/>
    </location>
</feature>
<dbReference type="Proteomes" id="UP001595846">
    <property type="component" value="Unassembled WGS sequence"/>
</dbReference>
<evidence type="ECO:0000313" key="5">
    <source>
        <dbReference type="Proteomes" id="UP001595846"/>
    </source>
</evidence>
<keyword evidence="2" id="KW-0472">Membrane</keyword>
<dbReference type="InterPro" id="IPR036869">
    <property type="entry name" value="J_dom_sf"/>
</dbReference>
<dbReference type="PANTHER" id="PTHR43908:SF3">
    <property type="entry name" value="AT29763P-RELATED"/>
    <property type="match status" value="1"/>
</dbReference>
<feature type="compositionally biased region" description="Basic residues" evidence="1">
    <location>
        <begin position="124"/>
        <end position="139"/>
    </location>
</feature>
<keyword evidence="2" id="KW-0812">Transmembrane</keyword>
<keyword evidence="5" id="KW-1185">Reference proteome</keyword>
<dbReference type="Gene3D" id="1.10.287.110">
    <property type="entry name" value="DnaJ domain"/>
    <property type="match status" value="1"/>
</dbReference>
<feature type="transmembrane region" description="Helical" evidence="2">
    <location>
        <begin position="254"/>
        <end position="272"/>
    </location>
</feature>
<feature type="compositionally biased region" description="Basic and acidic residues" evidence="1">
    <location>
        <begin position="98"/>
        <end position="115"/>
    </location>
</feature>
<dbReference type="PRINTS" id="PR00625">
    <property type="entry name" value="JDOMAIN"/>
</dbReference>
<accession>A0ABD5NSH1</accession>
<feature type="region of interest" description="Disordered" evidence="1">
    <location>
        <begin position="69"/>
        <end position="206"/>
    </location>
</feature>
<feature type="transmembrane region" description="Helical" evidence="2">
    <location>
        <begin position="229"/>
        <end position="248"/>
    </location>
</feature>
<feature type="compositionally biased region" description="Low complexity" evidence="1">
    <location>
        <begin position="74"/>
        <end position="86"/>
    </location>
</feature>
<reference evidence="4 5" key="1">
    <citation type="journal article" date="2019" name="Int. J. Syst. Evol. Microbiol.">
        <title>The Global Catalogue of Microorganisms (GCM) 10K type strain sequencing project: providing services to taxonomists for standard genome sequencing and annotation.</title>
        <authorList>
            <consortium name="The Broad Institute Genomics Platform"/>
            <consortium name="The Broad Institute Genome Sequencing Center for Infectious Disease"/>
            <person name="Wu L."/>
            <person name="Ma J."/>
        </authorList>
    </citation>
    <scope>NUCLEOTIDE SEQUENCE [LARGE SCALE GENOMIC DNA]</scope>
    <source>
        <strain evidence="4 5">IBRC-M 10256</strain>
    </source>
</reference>
<evidence type="ECO:0000256" key="1">
    <source>
        <dbReference type="SAM" id="MobiDB-lite"/>
    </source>
</evidence>
<dbReference type="PROSITE" id="PS50076">
    <property type="entry name" value="DNAJ_2"/>
    <property type="match status" value="1"/>
</dbReference>
<dbReference type="RefSeq" id="WP_256531620.1">
    <property type="nucleotide sequence ID" value="NZ_CP101824.1"/>
</dbReference>
<comment type="caution">
    <text evidence="4">The sequence shown here is derived from an EMBL/GenBank/DDBJ whole genome shotgun (WGS) entry which is preliminary data.</text>
</comment>
<dbReference type="GeneID" id="73904370"/>
<dbReference type="Pfam" id="PF00226">
    <property type="entry name" value="DnaJ"/>
    <property type="match status" value="1"/>
</dbReference>
<keyword evidence="2" id="KW-1133">Transmembrane helix</keyword>
<evidence type="ECO:0000259" key="3">
    <source>
        <dbReference type="PROSITE" id="PS50076"/>
    </source>
</evidence>
<sequence>MGETYYDVLGVDPDASVAVIERAYRERVLETHPDHNDAPDAAERFSRVTTAADVLTDELERARYDRLGHDGYVASGSDASRSAANDDSGDEPVGTDRGWPDEGWWERYASRDRASTADPSGPSHHARHRARRDRARRERWRTDTGGSGSVGDSGSSFGNGTRQGSRSGFARSTGSGGRRESSYRQRAGRDPWAHGSTAGTGSGRSGYVVTQWDDEVELKRPFRPLDGSTIVVGAGIAAIYPVLVYGTITPVFPWPVNLCIGACTLLVIGYLLTTPRVALCVFGSLSLLASAWFAIGRPVSPLSPLALGVLGGFWIPFGYALAVWWVLTH</sequence>
<dbReference type="AlphaFoldDB" id="A0ABD5NSH1"/>
<protein>
    <submittedName>
        <fullName evidence="4">J domain-containing protein</fullName>
    </submittedName>
</protein>
<feature type="transmembrane region" description="Helical" evidence="2">
    <location>
        <begin position="277"/>
        <end position="295"/>
    </location>
</feature>
<dbReference type="PANTHER" id="PTHR43908">
    <property type="entry name" value="AT29763P-RELATED"/>
    <property type="match status" value="1"/>
</dbReference>
<dbReference type="SUPFAM" id="SSF46565">
    <property type="entry name" value="Chaperone J-domain"/>
    <property type="match status" value="1"/>
</dbReference>